<evidence type="ECO:0000313" key="2">
    <source>
        <dbReference type="EMBL" id="SDM91611.1"/>
    </source>
</evidence>
<protein>
    <recommendedName>
        <fullName evidence="4">YjzC-like protein</fullName>
    </recommendedName>
</protein>
<sequence>MAENRLKTGENVPESGTYKVDGFVNEDDASQKDDTEINVEEGEQFPPSPTSHKAVYWKKTS</sequence>
<dbReference type="OrthoDB" id="5521296at2"/>
<reference evidence="3" key="1">
    <citation type="submission" date="2016-10" db="EMBL/GenBank/DDBJ databases">
        <authorList>
            <person name="Varghese N."/>
            <person name="Submissions S."/>
        </authorList>
    </citation>
    <scope>NUCLEOTIDE SEQUENCE [LARGE SCALE GENOMIC DNA]</scope>
    <source>
        <strain evidence="3">CGMCC 1.6199</strain>
    </source>
</reference>
<accession>A0A1G9X4Z2</accession>
<dbReference type="InterPro" id="IPR025549">
    <property type="entry name" value="YjzC"/>
</dbReference>
<proteinExistence type="predicted"/>
<evidence type="ECO:0000256" key="1">
    <source>
        <dbReference type="SAM" id="MobiDB-lite"/>
    </source>
</evidence>
<dbReference type="AlphaFoldDB" id="A0A1G9X4Z2"/>
<name>A0A1G9X4Z2_9BACI</name>
<organism evidence="2 3">
    <name type="scientific">Sediminibacillus halophilus</name>
    <dbReference type="NCBI Taxonomy" id="482461"/>
    <lineage>
        <taxon>Bacteria</taxon>
        <taxon>Bacillati</taxon>
        <taxon>Bacillota</taxon>
        <taxon>Bacilli</taxon>
        <taxon>Bacillales</taxon>
        <taxon>Bacillaceae</taxon>
        <taxon>Sediminibacillus</taxon>
    </lineage>
</organism>
<dbReference type="RefSeq" id="WP_074600738.1">
    <property type="nucleotide sequence ID" value="NZ_FNHF01000006.1"/>
</dbReference>
<feature type="region of interest" description="Disordered" evidence="1">
    <location>
        <begin position="1"/>
        <end position="61"/>
    </location>
</feature>
<gene>
    <name evidence="2" type="ORF">SAMN05216244_3748</name>
</gene>
<dbReference type="Pfam" id="PF14168">
    <property type="entry name" value="YjzC"/>
    <property type="match status" value="1"/>
</dbReference>
<evidence type="ECO:0000313" key="3">
    <source>
        <dbReference type="Proteomes" id="UP000182347"/>
    </source>
</evidence>
<dbReference type="Proteomes" id="UP000182347">
    <property type="component" value="Unassembled WGS sequence"/>
</dbReference>
<keyword evidence="3" id="KW-1185">Reference proteome</keyword>
<dbReference type="EMBL" id="FNHF01000006">
    <property type="protein sequence ID" value="SDM91611.1"/>
    <property type="molecule type" value="Genomic_DNA"/>
</dbReference>
<evidence type="ECO:0008006" key="4">
    <source>
        <dbReference type="Google" id="ProtNLM"/>
    </source>
</evidence>